<protein>
    <submittedName>
        <fullName evidence="2">Uncharacterized protein</fullName>
    </submittedName>
</protein>
<evidence type="ECO:0000256" key="1">
    <source>
        <dbReference type="SAM" id="Phobius"/>
    </source>
</evidence>
<dbReference type="AlphaFoldDB" id="A0AAN0NC97"/>
<sequence length="263" mass="29219">MQIRIAILVYLFLLVLFHLVGLPEVDILVVLGGFLLNVAIDLIVKNSAAKDVRPHIELKCSNAKCNPILFLVSPGYYLARLFKNSIIFKGDNSYKNKKVQRAIFIENSNLYNCYASVTILIVLMLVDLSVSSGNNPSSVFLDVLKAIAVFRVISRCFEMIYAFSKDVLSAPSRSRSALTKYKRIKLAISSYFENVTNFACVYFFFGSPGFVSSVLDSVGRSTISNIGIDRCTSDLTQLFVYSQVATSLTLVVLSLALYVGREQ</sequence>
<name>A0AAN0NC97_9VIBR</name>
<feature type="transmembrane region" description="Helical" evidence="1">
    <location>
        <begin position="110"/>
        <end position="131"/>
    </location>
</feature>
<keyword evidence="1" id="KW-1133">Transmembrane helix</keyword>
<feature type="transmembrane region" description="Helical" evidence="1">
    <location>
        <begin position="184"/>
        <end position="205"/>
    </location>
</feature>
<feature type="transmembrane region" description="Helical" evidence="1">
    <location>
        <begin position="143"/>
        <end position="163"/>
    </location>
</feature>
<keyword evidence="3" id="KW-1185">Reference proteome</keyword>
<keyword evidence="1" id="KW-0472">Membrane</keyword>
<gene>
    <name evidence="2" type="ORF">QYQ95_16190</name>
</gene>
<reference evidence="2 3" key="1">
    <citation type="journal article" date="2024" name="Elife">
        <title>Polysaccharide breakdown products drive degradation-dispersal cycles of foraging bacteria through changes in metabolism and motility.</title>
        <authorList>
            <person name="Stubbusch A.K."/>
            <person name="Keegstra J.M."/>
            <person name="Schwartzman J."/>
            <person name="Pontrelli S."/>
            <person name="Clerc E.E."/>
            <person name="Stocker R."/>
            <person name="Magnabosco C."/>
            <person name="Schubert O.T."/>
            <person name="Ackermann M."/>
            <person name="D'Souza G.G."/>
        </authorList>
    </citation>
    <scope>NUCLEOTIDE SEQUENCE [LARGE SCALE GENOMIC DNA]</scope>
    <source>
        <strain evidence="2 3">ZF270</strain>
    </source>
</reference>
<evidence type="ECO:0000313" key="2">
    <source>
        <dbReference type="EMBL" id="WZS88093.1"/>
    </source>
</evidence>
<dbReference type="Proteomes" id="UP001441914">
    <property type="component" value="Chromosome 2"/>
</dbReference>
<feature type="transmembrane region" description="Helical" evidence="1">
    <location>
        <begin position="238"/>
        <end position="259"/>
    </location>
</feature>
<organism evidence="2 3">
    <name type="scientific">Vibrio cyclitrophicus ZF270</name>
    <dbReference type="NCBI Taxonomy" id="1136176"/>
    <lineage>
        <taxon>Bacteria</taxon>
        <taxon>Pseudomonadati</taxon>
        <taxon>Pseudomonadota</taxon>
        <taxon>Gammaproteobacteria</taxon>
        <taxon>Vibrionales</taxon>
        <taxon>Vibrionaceae</taxon>
        <taxon>Vibrio</taxon>
    </lineage>
</organism>
<keyword evidence="1" id="KW-0812">Transmembrane</keyword>
<accession>A0AAN0NC97</accession>
<proteinExistence type="predicted"/>
<dbReference type="RefSeq" id="WP_016800302.1">
    <property type="nucleotide sequence ID" value="NZ_AIDR02000030.1"/>
</dbReference>
<dbReference type="EMBL" id="CP135177">
    <property type="protein sequence ID" value="WZS88093.1"/>
    <property type="molecule type" value="Genomic_DNA"/>
</dbReference>
<evidence type="ECO:0000313" key="3">
    <source>
        <dbReference type="Proteomes" id="UP001441914"/>
    </source>
</evidence>
<feature type="transmembrane region" description="Helical" evidence="1">
    <location>
        <begin position="5"/>
        <end position="21"/>
    </location>
</feature>
<feature type="transmembrane region" description="Helical" evidence="1">
    <location>
        <begin position="27"/>
        <end position="44"/>
    </location>
</feature>